<dbReference type="OrthoDB" id="9799649at2"/>
<evidence type="ECO:0000256" key="3">
    <source>
        <dbReference type="ARBA" id="ARBA00022989"/>
    </source>
</evidence>
<evidence type="ECO:0000256" key="4">
    <source>
        <dbReference type="ARBA" id="ARBA00023136"/>
    </source>
</evidence>
<dbReference type="Proteomes" id="UP000056209">
    <property type="component" value="Unassembled WGS sequence"/>
</dbReference>
<evidence type="ECO:0000256" key="5">
    <source>
        <dbReference type="SAM" id="Phobius"/>
    </source>
</evidence>
<dbReference type="InterPro" id="IPR027469">
    <property type="entry name" value="Cation_efflux_TMD_sf"/>
</dbReference>
<evidence type="ECO:0000256" key="2">
    <source>
        <dbReference type="ARBA" id="ARBA00022692"/>
    </source>
</evidence>
<protein>
    <submittedName>
        <fullName evidence="7">Cation efflux protein</fullName>
    </submittedName>
</protein>
<comment type="caution">
    <text evidence="7">The sequence shown here is derived from an EMBL/GenBank/DDBJ whole genome shotgun (WGS) entry which is preliminary data.</text>
</comment>
<feature type="transmembrane region" description="Helical" evidence="5">
    <location>
        <begin position="23"/>
        <end position="45"/>
    </location>
</feature>
<dbReference type="EMBL" id="BCMS01000003">
    <property type="protein sequence ID" value="GAQ23583.1"/>
    <property type="molecule type" value="Genomic_DNA"/>
</dbReference>
<dbReference type="AlphaFoldDB" id="A0A100HMR5"/>
<dbReference type="GO" id="GO:0008324">
    <property type="term" value="F:monoatomic cation transmembrane transporter activity"/>
    <property type="evidence" value="ECO:0007669"/>
    <property type="project" value="InterPro"/>
</dbReference>
<dbReference type="RefSeq" id="WP_058979568.1">
    <property type="nucleotide sequence ID" value="NZ_BCMS01000003.1"/>
</dbReference>
<evidence type="ECO:0000313" key="8">
    <source>
        <dbReference type="Proteomes" id="UP000056209"/>
    </source>
</evidence>
<accession>A0A100HMR5</accession>
<feature type="transmembrane region" description="Helical" evidence="5">
    <location>
        <begin position="51"/>
        <end position="72"/>
    </location>
</feature>
<comment type="subcellular location">
    <subcellularLocation>
        <location evidence="1">Membrane</location>
        <topology evidence="1">Multi-pass membrane protein</topology>
    </subcellularLocation>
</comment>
<keyword evidence="3 5" id="KW-1133">Transmembrane helix</keyword>
<organism evidence="7 8">
    <name type="scientific">Deinococcus grandis</name>
    <dbReference type="NCBI Taxonomy" id="57498"/>
    <lineage>
        <taxon>Bacteria</taxon>
        <taxon>Thermotogati</taxon>
        <taxon>Deinococcota</taxon>
        <taxon>Deinococci</taxon>
        <taxon>Deinococcales</taxon>
        <taxon>Deinococcaceae</taxon>
        <taxon>Deinococcus</taxon>
    </lineage>
</organism>
<sequence length="209" mass="21778">MSDSRTDNDEHNLDASQAADRRILWLVLLINLGQSLAGAGVGLWASSTAVIGAALDNLADASVYGVSLYAVGRAATIKVRAARLSGWLLIGLAALLFVEVLRRFFGGEAPIGPAMMAMAAVNAALNLVCLHLLKRHQGEDVNFKASAIFTSNDSLVNLAIVLSGALVLWLDSNLPDLLLGLIVSAIAANGGREILSEAAEAAEHARPGT</sequence>
<keyword evidence="8" id="KW-1185">Reference proteome</keyword>
<reference evidence="8" key="1">
    <citation type="submission" date="2015-11" db="EMBL/GenBank/DDBJ databases">
        <title>Draft Genome Sequence of the Radioresistant Bacterium Deinococcus grandis, Isolated from Freshwater Fish in Japan.</title>
        <authorList>
            <person name="Satoh K."/>
            <person name="Onodera T."/>
            <person name="Omoso K."/>
            <person name="Takeda-Yano K."/>
            <person name="Katayama T."/>
            <person name="Oono Y."/>
            <person name="Narumi I."/>
        </authorList>
    </citation>
    <scope>NUCLEOTIDE SEQUENCE [LARGE SCALE GENOMIC DNA]</scope>
    <source>
        <strain evidence="8">ATCC 43672</strain>
    </source>
</reference>
<evidence type="ECO:0000313" key="7">
    <source>
        <dbReference type="EMBL" id="GAQ23583.1"/>
    </source>
</evidence>
<feature type="domain" description="Cation efflux protein transmembrane" evidence="6">
    <location>
        <begin position="24"/>
        <end position="199"/>
    </location>
</feature>
<gene>
    <name evidence="7" type="ORF">DEIGR_3100102</name>
</gene>
<feature type="transmembrane region" description="Helical" evidence="5">
    <location>
        <begin position="154"/>
        <end position="170"/>
    </location>
</feature>
<dbReference type="InterPro" id="IPR058533">
    <property type="entry name" value="Cation_efflux_TM"/>
</dbReference>
<dbReference type="Pfam" id="PF01545">
    <property type="entry name" value="Cation_efflux"/>
    <property type="match status" value="1"/>
</dbReference>
<dbReference type="GO" id="GO:0016020">
    <property type="term" value="C:membrane"/>
    <property type="evidence" value="ECO:0007669"/>
    <property type="project" value="UniProtKB-SubCell"/>
</dbReference>
<evidence type="ECO:0000256" key="1">
    <source>
        <dbReference type="ARBA" id="ARBA00004141"/>
    </source>
</evidence>
<name>A0A100HMR5_9DEIO</name>
<keyword evidence="2 5" id="KW-0812">Transmembrane</keyword>
<feature type="transmembrane region" description="Helical" evidence="5">
    <location>
        <begin position="84"/>
        <end position="105"/>
    </location>
</feature>
<feature type="transmembrane region" description="Helical" evidence="5">
    <location>
        <begin position="111"/>
        <end position="133"/>
    </location>
</feature>
<dbReference type="SUPFAM" id="SSF161111">
    <property type="entry name" value="Cation efflux protein transmembrane domain-like"/>
    <property type="match status" value="1"/>
</dbReference>
<proteinExistence type="predicted"/>
<dbReference type="Gene3D" id="1.20.1510.10">
    <property type="entry name" value="Cation efflux protein transmembrane domain"/>
    <property type="match status" value="1"/>
</dbReference>
<keyword evidence="4 5" id="KW-0472">Membrane</keyword>
<evidence type="ECO:0000259" key="6">
    <source>
        <dbReference type="Pfam" id="PF01545"/>
    </source>
</evidence>